<dbReference type="PANTHER" id="PTHR30033">
    <property type="entry name" value="FLAGELLAR HOOK-ASSOCIATED PROTEIN 1"/>
    <property type="match status" value="1"/>
</dbReference>
<keyword evidence="10" id="KW-0966">Cell projection</keyword>
<keyword evidence="5" id="KW-0964">Secreted</keyword>
<dbReference type="GO" id="GO:0009424">
    <property type="term" value="C:bacterial-type flagellum hook"/>
    <property type="evidence" value="ECO:0007669"/>
    <property type="project" value="InterPro"/>
</dbReference>
<dbReference type="GO" id="GO:0044780">
    <property type="term" value="P:bacterial-type flagellum assembly"/>
    <property type="evidence" value="ECO:0007669"/>
    <property type="project" value="InterPro"/>
</dbReference>
<evidence type="ECO:0000313" key="10">
    <source>
        <dbReference type="EMBL" id="MBB6209269.1"/>
    </source>
</evidence>
<dbReference type="Pfam" id="PF06429">
    <property type="entry name" value="Flg_bbr_C"/>
    <property type="match status" value="1"/>
</dbReference>
<evidence type="ECO:0000256" key="1">
    <source>
        <dbReference type="ARBA" id="ARBA00004117"/>
    </source>
</evidence>
<evidence type="ECO:0000256" key="5">
    <source>
        <dbReference type="ARBA" id="ARBA00022525"/>
    </source>
</evidence>
<dbReference type="PANTHER" id="PTHR30033:SF1">
    <property type="entry name" value="FLAGELLAR HOOK-ASSOCIATED PROTEIN 1"/>
    <property type="match status" value="1"/>
</dbReference>
<sequence>MTLNLALNAAISGLLTSQRGLDSVSHNIANVNTAGYSRKIFTPESVTLGGFGVGVQTSETQRRVDETLRKSLWASSGQASQLSTGNTYYKQMQQLFGAPGDATSIAHRITDLGTQLEQLALNSQQSSMADQTVRKASEIQSAFADLSKQLQGMRTNADQEIATAVTQVNSYLSSISDLNQKISLAKATGQGAADLQDKRDTLMKSLSDLMDVSYYTQESGAITIFTASGTTLLDNNYRKIDYAATANVSPWDSFSAGQFSKMTIGAADITGDIRSGKLRALIDMRDNEVPALQSQIDQLADTMKTALNAAHNRGTSYPTLNTSMIGTKTFIKTAGAANQTMKLTSGDVNMTIFNADGSQAATTTLNTIMQDTSLAPVAPALPSNGPWTMDQVAGKMQSWLQGQGLTTSTVAVDSDGKFNIQINSSGKGLAFRDQKSTNIGSDAEDVGISFDANADGTGDQTVKGFSNFLGLNDFYTSGGKNWQWESNVLDATYTAPQATTLSFSSETDGMNFGNVLIMAGDTPTQIAARINNTASLAGKVKASVVPDGSGSRVRITNLDGSELQVTRTGPTSAGWDTLGFDPSKSGMAQTMQVSNKLTVNSNLLQRGALQFNSNTGAYYVSNGDNAIANQMAAVFTTLQTYEGAGGLSTGKLRLADYGAAIISNASSRAAASKTATDYQNSLTQSLSTKDAEISAVNLDEELSQLMVFQQSYAAAAKVISTTKQMFDVLNDIIR</sequence>
<dbReference type="GO" id="GO:0005198">
    <property type="term" value="F:structural molecule activity"/>
    <property type="evidence" value="ECO:0007669"/>
    <property type="project" value="InterPro"/>
</dbReference>
<dbReference type="GO" id="GO:0009425">
    <property type="term" value="C:bacterial-type flagellum basal body"/>
    <property type="evidence" value="ECO:0007669"/>
    <property type="project" value="UniProtKB-SubCell"/>
</dbReference>
<accession>A0A7X0DLK4</accession>
<keyword evidence="10" id="KW-0282">Flagellum</keyword>
<evidence type="ECO:0000256" key="3">
    <source>
        <dbReference type="ARBA" id="ARBA00009677"/>
    </source>
</evidence>
<dbReference type="AlphaFoldDB" id="A0A7X0DLK4"/>
<evidence type="ECO:0000259" key="9">
    <source>
        <dbReference type="Pfam" id="PF22638"/>
    </source>
</evidence>
<evidence type="ECO:0000256" key="2">
    <source>
        <dbReference type="ARBA" id="ARBA00004613"/>
    </source>
</evidence>
<dbReference type="GO" id="GO:0005576">
    <property type="term" value="C:extracellular region"/>
    <property type="evidence" value="ECO:0007669"/>
    <property type="project" value="UniProtKB-SubCell"/>
</dbReference>
<keyword evidence="6" id="KW-0975">Bacterial flagellum</keyword>
<evidence type="ECO:0000259" key="8">
    <source>
        <dbReference type="Pfam" id="PF06429"/>
    </source>
</evidence>
<dbReference type="Proteomes" id="UP000544872">
    <property type="component" value="Unassembled WGS sequence"/>
</dbReference>
<protein>
    <recommendedName>
        <fullName evidence="4">Flagellar hook-associated protein 1</fullName>
    </recommendedName>
</protein>
<evidence type="ECO:0000313" key="11">
    <source>
        <dbReference type="Proteomes" id="UP000544872"/>
    </source>
</evidence>
<dbReference type="EMBL" id="JACIIX010000002">
    <property type="protein sequence ID" value="MBB6209269.1"/>
    <property type="molecule type" value="Genomic_DNA"/>
</dbReference>
<evidence type="ECO:0000259" key="7">
    <source>
        <dbReference type="Pfam" id="PF00460"/>
    </source>
</evidence>
<dbReference type="PRINTS" id="PR01005">
    <property type="entry name" value="FLGHOOKAP1"/>
</dbReference>
<dbReference type="InterPro" id="IPR053927">
    <property type="entry name" value="FlgK_helical"/>
</dbReference>
<comment type="subcellular location">
    <subcellularLocation>
        <location evidence="1">Bacterial flagellum basal body</location>
    </subcellularLocation>
    <subcellularLocation>
        <location evidence="2">Secreted</location>
    </subcellularLocation>
</comment>
<dbReference type="InterPro" id="IPR002371">
    <property type="entry name" value="FlgK"/>
</dbReference>
<comment type="similarity">
    <text evidence="3">Belongs to the flagella basal body rod proteins family.</text>
</comment>
<dbReference type="InterPro" id="IPR001444">
    <property type="entry name" value="Flag_bb_rod_N"/>
</dbReference>
<gene>
    <name evidence="10" type="ORF">FHS48_000671</name>
</gene>
<dbReference type="SUPFAM" id="SSF64518">
    <property type="entry name" value="Phase 1 flagellin"/>
    <property type="match status" value="1"/>
</dbReference>
<dbReference type="NCBIfam" id="TIGR02492">
    <property type="entry name" value="flgK_ends"/>
    <property type="match status" value="1"/>
</dbReference>
<comment type="caution">
    <text evidence="10">The sequence shown here is derived from an EMBL/GenBank/DDBJ whole genome shotgun (WGS) entry which is preliminary data.</text>
</comment>
<reference evidence="10 11" key="1">
    <citation type="submission" date="2020-08" db="EMBL/GenBank/DDBJ databases">
        <title>Genomic Encyclopedia of Type Strains, Phase IV (KMG-IV): sequencing the most valuable type-strain genomes for metagenomic binning, comparative biology and taxonomic classification.</title>
        <authorList>
            <person name="Goeker M."/>
        </authorList>
    </citation>
    <scope>NUCLEOTIDE SEQUENCE [LARGE SCALE GENOMIC DNA]</scope>
    <source>
        <strain evidence="10 11">DSM 11590</strain>
    </source>
</reference>
<feature type="domain" description="Flagellar hook-associated protein FlgK helical" evidence="9">
    <location>
        <begin position="90"/>
        <end position="316"/>
    </location>
</feature>
<feature type="domain" description="Flagellar basal body rod protein N-terminal" evidence="7">
    <location>
        <begin position="7"/>
        <end position="36"/>
    </location>
</feature>
<keyword evidence="11" id="KW-1185">Reference proteome</keyword>
<proteinExistence type="inferred from homology"/>
<keyword evidence="10" id="KW-0969">Cilium</keyword>
<evidence type="ECO:0000256" key="4">
    <source>
        <dbReference type="ARBA" id="ARBA00016244"/>
    </source>
</evidence>
<dbReference type="InterPro" id="IPR010930">
    <property type="entry name" value="Flg_bb/hook_C_dom"/>
</dbReference>
<dbReference type="RefSeq" id="WP_184261432.1">
    <property type="nucleotide sequence ID" value="NZ_JACIIX010000002.1"/>
</dbReference>
<evidence type="ECO:0000256" key="6">
    <source>
        <dbReference type="ARBA" id="ARBA00023143"/>
    </source>
</evidence>
<feature type="domain" description="Flagellar basal-body/hook protein C-terminal" evidence="8">
    <location>
        <begin position="692"/>
        <end position="731"/>
    </location>
</feature>
<name>A0A7X0DLK4_NOVIT</name>
<dbReference type="Pfam" id="PF22638">
    <property type="entry name" value="FlgK_D1"/>
    <property type="match status" value="1"/>
</dbReference>
<organism evidence="10 11">
    <name type="scientific">Novispirillum itersonii</name>
    <name type="common">Aquaspirillum itersonii</name>
    <dbReference type="NCBI Taxonomy" id="189"/>
    <lineage>
        <taxon>Bacteria</taxon>
        <taxon>Pseudomonadati</taxon>
        <taxon>Pseudomonadota</taxon>
        <taxon>Alphaproteobacteria</taxon>
        <taxon>Rhodospirillales</taxon>
        <taxon>Novispirillaceae</taxon>
        <taxon>Novispirillum</taxon>
    </lineage>
</organism>
<dbReference type="Pfam" id="PF00460">
    <property type="entry name" value="Flg_bb_rod"/>
    <property type="match status" value="1"/>
</dbReference>